<dbReference type="Proteomes" id="UP001272137">
    <property type="component" value="Unassembled WGS sequence"/>
</dbReference>
<dbReference type="EMBL" id="QXCT01000002">
    <property type="protein sequence ID" value="MDW9254232.1"/>
    <property type="molecule type" value="Genomic_DNA"/>
</dbReference>
<feature type="compositionally biased region" description="Basic and acidic residues" evidence="1">
    <location>
        <begin position="32"/>
        <end position="54"/>
    </location>
</feature>
<dbReference type="AlphaFoldDB" id="A0AAW9CVN8"/>
<protein>
    <submittedName>
        <fullName evidence="2">Uncharacterized protein</fullName>
    </submittedName>
</protein>
<evidence type="ECO:0000313" key="3">
    <source>
        <dbReference type="Proteomes" id="UP001272137"/>
    </source>
</evidence>
<feature type="region of interest" description="Disordered" evidence="1">
    <location>
        <begin position="1"/>
        <end position="82"/>
    </location>
</feature>
<sequence length="82" mass="9095">MHQRGHPRCERGRFDPGGPPGLMNGGGRLACRQHDRVDQRHQQRDRGQPMEGHPHGAAVVGAGCQESGGRRHQGRRRQCADE</sequence>
<evidence type="ECO:0000256" key="1">
    <source>
        <dbReference type="SAM" id="MobiDB-lite"/>
    </source>
</evidence>
<name>A0AAW9CVN8_BURTH</name>
<organism evidence="2 3">
    <name type="scientific">Burkholderia thailandensis</name>
    <dbReference type="NCBI Taxonomy" id="57975"/>
    <lineage>
        <taxon>Bacteria</taxon>
        <taxon>Pseudomonadati</taxon>
        <taxon>Pseudomonadota</taxon>
        <taxon>Betaproteobacteria</taxon>
        <taxon>Burkholderiales</taxon>
        <taxon>Burkholderiaceae</taxon>
        <taxon>Burkholderia</taxon>
        <taxon>pseudomallei group</taxon>
    </lineage>
</organism>
<feature type="compositionally biased region" description="Basic residues" evidence="1">
    <location>
        <begin position="70"/>
        <end position="82"/>
    </location>
</feature>
<evidence type="ECO:0000313" key="2">
    <source>
        <dbReference type="EMBL" id="MDW9254232.1"/>
    </source>
</evidence>
<proteinExistence type="predicted"/>
<reference evidence="2" key="1">
    <citation type="submission" date="2018-08" db="EMBL/GenBank/DDBJ databases">
        <title>Identification of Burkholderia cepacia strains that express a Burkholderia pseudomallei-like capsular polysaccharide.</title>
        <authorList>
            <person name="Burtnick M.N."/>
            <person name="Vongsouvath M."/>
            <person name="Newton P."/>
            <person name="Wuthiekanun V."/>
            <person name="Limmathurotsakul D."/>
            <person name="Brett P.J."/>
            <person name="Chantratita N."/>
            <person name="Dance D.A."/>
        </authorList>
    </citation>
    <scope>NUCLEOTIDE SEQUENCE</scope>
    <source>
        <strain evidence="2">SBXCC001</strain>
    </source>
</reference>
<accession>A0AAW9CVN8</accession>
<gene>
    <name evidence="2" type="ORF">C7S16_0704</name>
</gene>
<comment type="caution">
    <text evidence="2">The sequence shown here is derived from an EMBL/GenBank/DDBJ whole genome shotgun (WGS) entry which is preliminary data.</text>
</comment>